<dbReference type="PANTHER" id="PTHR47505">
    <property type="entry name" value="DNA UTILIZATION PROTEIN YHGH"/>
    <property type="match status" value="1"/>
</dbReference>
<comment type="similarity">
    <text evidence="1">Belongs to the ComF/GntX family.</text>
</comment>
<dbReference type="InterPro" id="IPR029057">
    <property type="entry name" value="PRTase-like"/>
</dbReference>
<evidence type="ECO:0000313" key="3">
    <source>
        <dbReference type="EMBL" id="OOE14406.1"/>
    </source>
</evidence>
<dbReference type="PANTHER" id="PTHR47505:SF1">
    <property type="entry name" value="DNA UTILIZATION PROTEIN YHGH"/>
    <property type="match status" value="1"/>
</dbReference>
<dbReference type="InterPro" id="IPR051910">
    <property type="entry name" value="ComF/GntX_DNA_util-trans"/>
</dbReference>
<feature type="domain" description="Phosphoribosyltransferase" evidence="2">
    <location>
        <begin position="172"/>
        <end position="235"/>
    </location>
</feature>
<proteinExistence type="inferred from homology"/>
<reference evidence="3 4" key="1">
    <citation type="submission" date="2016-11" db="EMBL/GenBank/DDBJ databases">
        <authorList>
            <person name="Jaros S."/>
            <person name="Januszkiewicz K."/>
            <person name="Wedrychowicz H."/>
        </authorList>
    </citation>
    <scope>NUCLEOTIDE SEQUENCE [LARGE SCALE GENOMIC DNA]</scope>
    <source>
        <strain evidence="3 4">Con a/3</strain>
    </source>
</reference>
<organism evidence="3 4">
    <name type="scientific">Fictibacillus arsenicus</name>
    <dbReference type="NCBI Taxonomy" id="255247"/>
    <lineage>
        <taxon>Bacteria</taxon>
        <taxon>Bacillati</taxon>
        <taxon>Bacillota</taxon>
        <taxon>Bacilli</taxon>
        <taxon>Bacillales</taxon>
        <taxon>Fictibacillaceae</taxon>
        <taxon>Fictibacillus</taxon>
    </lineage>
</organism>
<protein>
    <recommendedName>
        <fullName evidence="2">Phosphoribosyltransferase domain-containing protein</fullName>
    </recommendedName>
</protein>
<dbReference type="Gene3D" id="3.40.50.2020">
    <property type="match status" value="1"/>
</dbReference>
<evidence type="ECO:0000256" key="1">
    <source>
        <dbReference type="ARBA" id="ARBA00008007"/>
    </source>
</evidence>
<dbReference type="AlphaFoldDB" id="A0A1V3GC04"/>
<dbReference type="SUPFAM" id="SSF53271">
    <property type="entry name" value="PRTase-like"/>
    <property type="match status" value="1"/>
</dbReference>
<dbReference type="CDD" id="cd06223">
    <property type="entry name" value="PRTases_typeI"/>
    <property type="match status" value="1"/>
</dbReference>
<dbReference type="Proteomes" id="UP000188597">
    <property type="component" value="Unassembled WGS sequence"/>
</dbReference>
<evidence type="ECO:0000313" key="4">
    <source>
        <dbReference type="Proteomes" id="UP000188597"/>
    </source>
</evidence>
<gene>
    <name evidence="3" type="ORF">UN64_04225</name>
</gene>
<comment type="caution">
    <text evidence="3">The sequence shown here is derived from an EMBL/GenBank/DDBJ whole genome shotgun (WGS) entry which is preliminary data.</text>
</comment>
<name>A0A1V3GC04_9BACL</name>
<dbReference type="EMBL" id="MQMF01000001">
    <property type="protein sequence ID" value="OOE14406.1"/>
    <property type="molecule type" value="Genomic_DNA"/>
</dbReference>
<evidence type="ECO:0000259" key="2">
    <source>
        <dbReference type="Pfam" id="PF00156"/>
    </source>
</evidence>
<sequence>MNYCLYCHQFYSETWSWSALFGLKAEPLLCQSCTAKLELIRGDICRICGRPFSLFPEQYRQGDSCYDCIRWEEDEEWAGLLQQNRSLYVYNDFLKKVIAKMKYRGDAELIKAFYPLSRSKFKSITQNSLLVPIPLSKERQYERGFNQAEIFAKSLTGNVQPLLKRVTHEEKQSKKTRKDRMAKKNNPFIVIDEDGVKNKSILLIDDVYTTGSTLRYAAKVMKDAGADQVSSVTLAR</sequence>
<dbReference type="RefSeq" id="WP_245801956.1">
    <property type="nucleotide sequence ID" value="NZ_MQMF01000001.1"/>
</dbReference>
<accession>A0A1V3GC04</accession>
<dbReference type="InterPro" id="IPR000836">
    <property type="entry name" value="PRTase_dom"/>
</dbReference>
<dbReference type="Pfam" id="PF00156">
    <property type="entry name" value="Pribosyltran"/>
    <property type="match status" value="1"/>
</dbReference>